<protein>
    <recommendedName>
        <fullName evidence="4">Manganese lipoxygenase</fullName>
        <ecNumber evidence="3">1.13.11.45</ecNumber>
    </recommendedName>
</protein>
<evidence type="ECO:0000256" key="6">
    <source>
        <dbReference type="ARBA" id="ARBA00022964"/>
    </source>
</evidence>
<dbReference type="PANTHER" id="PTHR11771">
    <property type="entry name" value="LIPOXYGENASE"/>
    <property type="match status" value="1"/>
</dbReference>
<organism evidence="11 12">
    <name type="scientific">Pyricularia grisea</name>
    <name type="common">Crabgrass-specific blast fungus</name>
    <name type="synonym">Magnaporthe grisea</name>
    <dbReference type="NCBI Taxonomy" id="148305"/>
    <lineage>
        <taxon>Eukaryota</taxon>
        <taxon>Fungi</taxon>
        <taxon>Dikarya</taxon>
        <taxon>Ascomycota</taxon>
        <taxon>Pezizomycotina</taxon>
        <taxon>Sordariomycetes</taxon>
        <taxon>Sordariomycetidae</taxon>
        <taxon>Magnaporthales</taxon>
        <taxon>Pyriculariaceae</taxon>
        <taxon>Pyricularia</taxon>
    </lineage>
</organism>
<keyword evidence="8" id="KW-0464">Manganese</keyword>
<dbReference type="InterPro" id="IPR013819">
    <property type="entry name" value="LipOase_C"/>
</dbReference>
<dbReference type="SUPFAM" id="SSF48484">
    <property type="entry name" value="Lipoxigenase"/>
    <property type="match status" value="1"/>
</dbReference>
<sequence length="607" mass="67676">MRAFIWIVGLAPLAVAVPYKLVAARADNTSATVPTYNSTGHIIYTLPCGDRDPFTRHAEIEMKQADLLYGPSLLGNTAPFPGGPLGNLISQRDQTLWGGEAELQALRAFSDAGKVEEYIKLNGGLNSLEDFKILYQDQWKGSVPQGIARGQSENYTSDLLFSMERLSVNPYIIKRLHPTQDALPFEIDEATVLQLTETTLDSLHAAGRLFVADHSYQQNFTKMPGRYAAACTGLFYIDGRSSQFLPLAIKTNVGSDLIYTPLDAENDWLLAKIMFNANDLFHGQVFHIAYPHAVAEIVHLAALRTMSYRHPVLALMERFMFQAYAIRPIGEAVLFNKGGLFEQNFAYPREEVYKFTGDAYPTAGRWRAGYLDNDVRARGLVGADYGPELAHFPFYEDGSRLVDVIRTFVHSFVDSTYKSDDKIANDIELQAWVAEANGRAGVEDFEPGPLDSRKRLVDILTHMAWLTGCAHHVLNQGEPVTASGVLPMHPAALYSPVPTSKNSTSANLLEWLPNVQMSLQQVTLLARFNRPDVVPDNRTLRYVFAAPELLLGNGAQYRRANREYVETMGRISEEIKARRFDEDGLSQGMPFIWQALDPGAIPFFLSV</sequence>
<proteinExistence type="predicted"/>
<evidence type="ECO:0000256" key="5">
    <source>
        <dbReference type="ARBA" id="ARBA00022723"/>
    </source>
</evidence>
<evidence type="ECO:0000256" key="4">
    <source>
        <dbReference type="ARBA" id="ARBA00021175"/>
    </source>
</evidence>
<dbReference type="GO" id="GO:0050584">
    <property type="term" value="F:linoleate 11-lipoxygenase activity"/>
    <property type="evidence" value="ECO:0007669"/>
    <property type="project" value="UniProtKB-EC"/>
</dbReference>
<keyword evidence="9" id="KW-0732">Signal</keyword>
<dbReference type="InterPro" id="IPR000907">
    <property type="entry name" value="LipOase"/>
</dbReference>
<evidence type="ECO:0000256" key="1">
    <source>
        <dbReference type="ARBA" id="ARBA00000366"/>
    </source>
</evidence>
<keyword evidence="6" id="KW-0223">Dioxygenase</keyword>
<comment type="catalytic activity">
    <reaction evidence="1">
        <text>(9Z,12Z)-octadecadienoate + O2 = (11S)-hydroperoxy-(9Z,12Z)-octadecadienoate</text>
        <dbReference type="Rhea" id="RHEA:18993"/>
        <dbReference type="ChEBI" id="CHEBI:15379"/>
        <dbReference type="ChEBI" id="CHEBI:30245"/>
        <dbReference type="ChEBI" id="CHEBI:57467"/>
        <dbReference type="EC" id="1.13.11.45"/>
    </reaction>
</comment>
<evidence type="ECO:0000313" key="11">
    <source>
        <dbReference type="Proteomes" id="UP000515153"/>
    </source>
</evidence>
<evidence type="ECO:0000256" key="7">
    <source>
        <dbReference type="ARBA" id="ARBA00023002"/>
    </source>
</evidence>
<dbReference type="GO" id="GO:0034440">
    <property type="term" value="P:lipid oxidation"/>
    <property type="evidence" value="ECO:0007669"/>
    <property type="project" value="InterPro"/>
</dbReference>
<dbReference type="GO" id="GO:0043651">
    <property type="term" value="P:linoleic acid metabolic process"/>
    <property type="evidence" value="ECO:0007669"/>
    <property type="project" value="UniProtKB-ARBA"/>
</dbReference>
<dbReference type="EC" id="1.13.11.45" evidence="3"/>
<gene>
    <name evidence="12" type="ORF">PgNI_00131</name>
</gene>
<reference evidence="12" key="3">
    <citation type="submission" date="2025-08" db="UniProtKB">
        <authorList>
            <consortium name="RefSeq"/>
        </authorList>
    </citation>
    <scope>IDENTIFICATION</scope>
    <source>
        <strain evidence="12">NI907</strain>
    </source>
</reference>
<feature type="signal peptide" evidence="9">
    <location>
        <begin position="1"/>
        <end position="16"/>
    </location>
</feature>
<dbReference type="GO" id="GO:0046872">
    <property type="term" value="F:metal ion binding"/>
    <property type="evidence" value="ECO:0007669"/>
    <property type="project" value="UniProtKB-KW"/>
</dbReference>
<name>A0A6P8BGF6_PYRGI</name>
<reference evidence="12" key="1">
    <citation type="journal article" date="2019" name="Mol. Biol. Evol.">
        <title>Blast fungal genomes show frequent chromosomal changes, gene gains and losses, and effector gene turnover.</title>
        <authorList>
            <person name="Gomez Luciano L.B."/>
            <person name="Jason Tsai I."/>
            <person name="Chuma I."/>
            <person name="Tosa Y."/>
            <person name="Chen Y.H."/>
            <person name="Li J.Y."/>
            <person name="Li M.Y."/>
            <person name="Jade Lu M.Y."/>
            <person name="Nakayashiki H."/>
            <person name="Li W.H."/>
        </authorList>
    </citation>
    <scope>NUCLEOTIDE SEQUENCE</scope>
    <source>
        <strain evidence="12">NI907</strain>
    </source>
</reference>
<reference evidence="12" key="2">
    <citation type="submission" date="2019-10" db="EMBL/GenBank/DDBJ databases">
        <authorList>
            <consortium name="NCBI Genome Project"/>
        </authorList>
    </citation>
    <scope>NUCLEOTIDE SEQUENCE</scope>
    <source>
        <strain evidence="12">NI907</strain>
    </source>
</reference>
<dbReference type="Proteomes" id="UP000515153">
    <property type="component" value="Unplaced"/>
</dbReference>
<evidence type="ECO:0000256" key="8">
    <source>
        <dbReference type="ARBA" id="ARBA00023211"/>
    </source>
</evidence>
<dbReference type="GeneID" id="41955128"/>
<evidence type="ECO:0000256" key="3">
    <source>
        <dbReference type="ARBA" id="ARBA00013178"/>
    </source>
</evidence>
<dbReference type="Gene3D" id="1.20.245.10">
    <property type="entry name" value="Lipoxygenase-1, Domain 5"/>
    <property type="match status" value="1"/>
</dbReference>
<dbReference type="InterPro" id="IPR036226">
    <property type="entry name" value="LipOase_C_sf"/>
</dbReference>
<dbReference type="AlphaFoldDB" id="A0A6P8BGF6"/>
<comment type="cofactor">
    <cofactor evidence="2">
        <name>Mn(2+)</name>
        <dbReference type="ChEBI" id="CHEBI:29035"/>
    </cofactor>
</comment>
<evidence type="ECO:0000256" key="9">
    <source>
        <dbReference type="SAM" id="SignalP"/>
    </source>
</evidence>
<evidence type="ECO:0000256" key="2">
    <source>
        <dbReference type="ARBA" id="ARBA00001936"/>
    </source>
</evidence>
<keyword evidence="7" id="KW-0560">Oxidoreductase</keyword>
<feature type="chain" id="PRO_5028140189" description="Manganese lipoxygenase" evidence="9">
    <location>
        <begin position="17"/>
        <end position="607"/>
    </location>
</feature>
<keyword evidence="5" id="KW-0479">Metal-binding</keyword>
<dbReference type="RefSeq" id="XP_030986164.1">
    <property type="nucleotide sequence ID" value="XM_031120214.1"/>
</dbReference>
<dbReference type="Gene3D" id="3.10.450.60">
    <property type="match status" value="1"/>
</dbReference>
<dbReference type="PROSITE" id="PS51393">
    <property type="entry name" value="LIPOXYGENASE_3"/>
    <property type="match status" value="1"/>
</dbReference>
<dbReference type="KEGG" id="pgri:PgNI_00131"/>
<feature type="domain" description="Lipoxygenase" evidence="10">
    <location>
        <begin position="44"/>
        <end position="607"/>
    </location>
</feature>
<dbReference type="Pfam" id="PF00305">
    <property type="entry name" value="Lipoxygenase"/>
    <property type="match status" value="1"/>
</dbReference>
<evidence type="ECO:0000313" key="12">
    <source>
        <dbReference type="RefSeq" id="XP_030986164.1"/>
    </source>
</evidence>
<keyword evidence="11" id="KW-1185">Reference proteome</keyword>
<evidence type="ECO:0000259" key="10">
    <source>
        <dbReference type="PROSITE" id="PS51393"/>
    </source>
</evidence>
<accession>A0A6P8BGF6</accession>